<evidence type="ECO:0000259" key="6">
    <source>
        <dbReference type="Pfam" id="PF08245"/>
    </source>
</evidence>
<dbReference type="SUPFAM" id="SSF53244">
    <property type="entry name" value="MurD-like peptide ligases, peptide-binding domain"/>
    <property type="match status" value="1"/>
</dbReference>
<dbReference type="Proteomes" id="UP000178613">
    <property type="component" value="Unassembled WGS sequence"/>
</dbReference>
<organism evidence="7 8">
    <name type="scientific">Candidatus Wildermuthbacteria bacterium RIFCSPHIGHO2_02_FULL_49_9</name>
    <dbReference type="NCBI Taxonomy" id="1802456"/>
    <lineage>
        <taxon>Bacteria</taxon>
        <taxon>Candidatus Wildermuthiibacteriota</taxon>
    </lineage>
</organism>
<accession>A0A1G2RDI1</accession>
<dbReference type="InterPro" id="IPR051046">
    <property type="entry name" value="MurCDEF_CellWall_CoF430Synth"/>
</dbReference>
<dbReference type="Pfam" id="PF02875">
    <property type="entry name" value="Mur_ligase_C"/>
    <property type="match status" value="1"/>
</dbReference>
<dbReference type="GO" id="GO:0016881">
    <property type="term" value="F:acid-amino acid ligase activity"/>
    <property type="evidence" value="ECO:0007669"/>
    <property type="project" value="InterPro"/>
</dbReference>
<sequence length="535" mass="59092">MAFILLLLFFWYVRTARALLFVLYLWQLKEYHMGRLLAHFHTSKGKRLFLHPLIGLKLILLGLWFFEPEIAGVLLMLVYAGEIFLLFNSARTKALLAPVLTRKTAVLILSVFLVQSAVLAAVVVYFFDSLFLALLLFDLLSLFIGSLVVLAWQPYAVFERKKILKKATEKRKRMKNLKVVGITGSYGKSSTKEFLAHILSEKFVVLKTPEHKNSEMGIAHTILYDLTDEHQVFVCEMGAYSKGGIKLLCDMVQPTMGIVTGVNEQHLGVFGSTTSLFSAEGGGELVQSLPHDGVLILNDDSKQLHELGPWLQLWNPNFGRYVWCSAKTQKDVFARDIAADKESIGFTLAKRGEDEARVNLPVPGAHNVENALLAAAAARELGMGIAEIAEAFISVPVEAGAMRLKQGKNGIDIIDSSYSANPTGALAALDHLKYWEGKKIVVMPSFIELGPASRKRHEEVGKKIGEVCDLVFITTADEFSALSQGAKETGMKEESILFLENPREIAQEILRIAQKGDVVLLEGRVPAGILPLLGA</sequence>
<name>A0A1G2RDI1_9BACT</name>
<evidence type="ECO:0000256" key="3">
    <source>
        <dbReference type="ARBA" id="ARBA00022840"/>
    </source>
</evidence>
<keyword evidence="2" id="KW-0547">Nucleotide-binding</keyword>
<dbReference type="Gene3D" id="3.40.1190.10">
    <property type="entry name" value="Mur-like, catalytic domain"/>
    <property type="match status" value="1"/>
</dbReference>
<comment type="caution">
    <text evidence="7">The sequence shown here is derived from an EMBL/GenBank/DDBJ whole genome shotgun (WGS) entry which is preliminary data.</text>
</comment>
<dbReference type="EMBL" id="MHUB01000017">
    <property type="protein sequence ID" value="OHA70797.1"/>
    <property type="molecule type" value="Genomic_DNA"/>
</dbReference>
<dbReference type="InterPro" id="IPR013221">
    <property type="entry name" value="Mur_ligase_cen"/>
</dbReference>
<feature type="domain" description="Mur ligase central" evidence="6">
    <location>
        <begin position="182"/>
        <end position="378"/>
    </location>
</feature>
<dbReference type="InterPro" id="IPR036565">
    <property type="entry name" value="Mur-like_cat_sf"/>
</dbReference>
<keyword evidence="4" id="KW-0812">Transmembrane</keyword>
<reference evidence="7 8" key="1">
    <citation type="journal article" date="2016" name="Nat. Commun.">
        <title>Thousands of microbial genomes shed light on interconnected biogeochemical processes in an aquifer system.</title>
        <authorList>
            <person name="Anantharaman K."/>
            <person name="Brown C.T."/>
            <person name="Hug L.A."/>
            <person name="Sharon I."/>
            <person name="Castelle C.J."/>
            <person name="Probst A.J."/>
            <person name="Thomas B.C."/>
            <person name="Singh A."/>
            <person name="Wilkins M.J."/>
            <person name="Karaoz U."/>
            <person name="Brodie E.L."/>
            <person name="Williams K.H."/>
            <person name="Hubbard S.S."/>
            <person name="Banfield J.F."/>
        </authorList>
    </citation>
    <scope>NUCLEOTIDE SEQUENCE [LARGE SCALE GENOMIC DNA]</scope>
</reference>
<evidence type="ECO:0008006" key="9">
    <source>
        <dbReference type="Google" id="ProtNLM"/>
    </source>
</evidence>
<keyword evidence="3" id="KW-0067">ATP-binding</keyword>
<keyword evidence="1" id="KW-0436">Ligase</keyword>
<evidence type="ECO:0000313" key="8">
    <source>
        <dbReference type="Proteomes" id="UP000178613"/>
    </source>
</evidence>
<evidence type="ECO:0000256" key="1">
    <source>
        <dbReference type="ARBA" id="ARBA00022598"/>
    </source>
</evidence>
<evidence type="ECO:0000313" key="7">
    <source>
        <dbReference type="EMBL" id="OHA70797.1"/>
    </source>
</evidence>
<feature type="transmembrane region" description="Helical" evidence="4">
    <location>
        <begin position="72"/>
        <end position="92"/>
    </location>
</feature>
<proteinExistence type="predicted"/>
<dbReference type="Pfam" id="PF08245">
    <property type="entry name" value="Mur_ligase_M"/>
    <property type="match status" value="1"/>
</dbReference>
<feature type="transmembrane region" description="Helical" evidence="4">
    <location>
        <begin position="6"/>
        <end position="27"/>
    </location>
</feature>
<feature type="transmembrane region" description="Helical" evidence="4">
    <location>
        <begin position="104"/>
        <end position="127"/>
    </location>
</feature>
<feature type="domain" description="Mur ligase C-terminal" evidence="5">
    <location>
        <begin position="402"/>
        <end position="523"/>
    </location>
</feature>
<dbReference type="Gene3D" id="3.90.190.20">
    <property type="entry name" value="Mur ligase, C-terminal domain"/>
    <property type="match status" value="1"/>
</dbReference>
<dbReference type="InterPro" id="IPR004101">
    <property type="entry name" value="Mur_ligase_C"/>
</dbReference>
<dbReference type="GO" id="GO:0005524">
    <property type="term" value="F:ATP binding"/>
    <property type="evidence" value="ECO:0007669"/>
    <property type="project" value="UniProtKB-KW"/>
</dbReference>
<feature type="transmembrane region" description="Helical" evidence="4">
    <location>
        <begin position="48"/>
        <end position="66"/>
    </location>
</feature>
<keyword evidence="4" id="KW-0472">Membrane</keyword>
<dbReference type="AlphaFoldDB" id="A0A1G2RDI1"/>
<evidence type="ECO:0000256" key="4">
    <source>
        <dbReference type="SAM" id="Phobius"/>
    </source>
</evidence>
<feature type="transmembrane region" description="Helical" evidence="4">
    <location>
        <begin position="133"/>
        <end position="152"/>
    </location>
</feature>
<dbReference type="InterPro" id="IPR036615">
    <property type="entry name" value="Mur_ligase_C_dom_sf"/>
</dbReference>
<evidence type="ECO:0000259" key="5">
    <source>
        <dbReference type="Pfam" id="PF02875"/>
    </source>
</evidence>
<dbReference type="PANTHER" id="PTHR43024:SF1">
    <property type="entry name" value="UDP-N-ACETYLMURAMOYL-TRIPEPTIDE--D-ALANYL-D-ALANINE LIGASE"/>
    <property type="match status" value="1"/>
</dbReference>
<evidence type="ECO:0000256" key="2">
    <source>
        <dbReference type="ARBA" id="ARBA00022741"/>
    </source>
</evidence>
<dbReference type="PANTHER" id="PTHR43024">
    <property type="entry name" value="UDP-N-ACETYLMURAMOYL-TRIPEPTIDE--D-ALANYL-D-ALANINE LIGASE"/>
    <property type="match status" value="1"/>
</dbReference>
<protein>
    <recommendedName>
        <fullName evidence="9">Mur ligase central domain-containing protein</fullName>
    </recommendedName>
</protein>
<gene>
    <name evidence="7" type="ORF">A3D64_01905</name>
</gene>
<keyword evidence="4" id="KW-1133">Transmembrane helix</keyword>
<dbReference type="SUPFAM" id="SSF53623">
    <property type="entry name" value="MurD-like peptide ligases, catalytic domain"/>
    <property type="match status" value="1"/>
</dbReference>